<keyword evidence="1" id="KW-0812">Transmembrane</keyword>
<sequence length="79" mass="8671">MGGGVRVRVRMEEERRTLNCHRSHALQQNNQSVDLKRTSRETLAAAVAVAAAVAAAFGLLSFWAVILLSSPPHSFFTYT</sequence>
<protein>
    <submittedName>
        <fullName evidence="2">Uncharacterized protein</fullName>
    </submittedName>
</protein>
<evidence type="ECO:0000256" key="1">
    <source>
        <dbReference type="SAM" id="Phobius"/>
    </source>
</evidence>
<reference evidence="2 3" key="1">
    <citation type="submission" date="2019-05" db="EMBL/GenBank/DDBJ databases">
        <title>Another draft genome of Portunus trituberculatus and its Hox gene families provides insights of decapod evolution.</title>
        <authorList>
            <person name="Jeong J.-H."/>
            <person name="Song I."/>
            <person name="Kim S."/>
            <person name="Choi T."/>
            <person name="Kim D."/>
            <person name="Ryu S."/>
            <person name="Kim W."/>
        </authorList>
    </citation>
    <scope>NUCLEOTIDE SEQUENCE [LARGE SCALE GENOMIC DNA]</scope>
    <source>
        <tissue evidence="2">Muscle</tissue>
    </source>
</reference>
<evidence type="ECO:0000313" key="2">
    <source>
        <dbReference type="EMBL" id="MPC43776.1"/>
    </source>
</evidence>
<comment type="caution">
    <text evidence="2">The sequence shown here is derived from an EMBL/GenBank/DDBJ whole genome shotgun (WGS) entry which is preliminary data.</text>
</comment>
<accession>A0A5B7FEK8</accession>
<keyword evidence="3" id="KW-1185">Reference proteome</keyword>
<keyword evidence="1" id="KW-0472">Membrane</keyword>
<proteinExistence type="predicted"/>
<feature type="transmembrane region" description="Helical" evidence="1">
    <location>
        <begin position="43"/>
        <end position="66"/>
    </location>
</feature>
<dbReference type="EMBL" id="VSRR010005987">
    <property type="protein sequence ID" value="MPC43776.1"/>
    <property type="molecule type" value="Genomic_DNA"/>
</dbReference>
<dbReference type="Proteomes" id="UP000324222">
    <property type="component" value="Unassembled WGS sequence"/>
</dbReference>
<name>A0A5B7FEK8_PORTR</name>
<gene>
    <name evidence="2" type="ORF">E2C01_037428</name>
</gene>
<keyword evidence="1" id="KW-1133">Transmembrane helix</keyword>
<evidence type="ECO:0000313" key="3">
    <source>
        <dbReference type="Proteomes" id="UP000324222"/>
    </source>
</evidence>
<organism evidence="2 3">
    <name type="scientific">Portunus trituberculatus</name>
    <name type="common">Swimming crab</name>
    <name type="synonym">Neptunus trituberculatus</name>
    <dbReference type="NCBI Taxonomy" id="210409"/>
    <lineage>
        <taxon>Eukaryota</taxon>
        <taxon>Metazoa</taxon>
        <taxon>Ecdysozoa</taxon>
        <taxon>Arthropoda</taxon>
        <taxon>Crustacea</taxon>
        <taxon>Multicrustacea</taxon>
        <taxon>Malacostraca</taxon>
        <taxon>Eumalacostraca</taxon>
        <taxon>Eucarida</taxon>
        <taxon>Decapoda</taxon>
        <taxon>Pleocyemata</taxon>
        <taxon>Brachyura</taxon>
        <taxon>Eubrachyura</taxon>
        <taxon>Portunoidea</taxon>
        <taxon>Portunidae</taxon>
        <taxon>Portuninae</taxon>
        <taxon>Portunus</taxon>
    </lineage>
</organism>
<dbReference type="AlphaFoldDB" id="A0A5B7FEK8"/>